<dbReference type="PANTHER" id="PTHR13504">
    <property type="entry name" value="FIDO DOMAIN-CONTAINING PROTEIN DDB_G0283145"/>
    <property type="match status" value="1"/>
</dbReference>
<dbReference type="PANTHER" id="PTHR13504:SF38">
    <property type="entry name" value="FIDO DOMAIN-CONTAINING PROTEIN"/>
    <property type="match status" value="1"/>
</dbReference>
<feature type="site" description="Important for autoinhibition of adenylyltransferase activity" evidence="3">
    <location>
        <position position="62"/>
    </location>
</feature>
<reference evidence="5 6" key="1">
    <citation type="submission" date="2017-07" db="EMBL/GenBank/DDBJ databases">
        <title>Mechanisms for carbon and nitrogen cycling indicate functional differentiation within the Candidate Phyla Radiation.</title>
        <authorList>
            <person name="Danczak R.E."/>
            <person name="Johnston M.D."/>
            <person name="Kenah C."/>
            <person name="Slattery M."/>
            <person name="Wrighton K.C."/>
            <person name="Wilkins M.J."/>
        </authorList>
    </citation>
    <scope>NUCLEOTIDE SEQUENCE [LARGE SCALE GENOMIC DNA]</scope>
    <source>
        <strain evidence="5">Licking1014_7</strain>
    </source>
</reference>
<evidence type="ECO:0000259" key="4">
    <source>
        <dbReference type="PROSITE" id="PS51459"/>
    </source>
</evidence>
<organism evidence="5 6">
    <name type="scientific">Candidatus Berkelbacteria bacterium Licking1014_7</name>
    <dbReference type="NCBI Taxonomy" id="2017147"/>
    <lineage>
        <taxon>Bacteria</taxon>
        <taxon>Candidatus Berkelbacteria</taxon>
    </lineage>
</organism>
<name>A0A554LJ25_9BACT</name>
<accession>A0A554LJ25</accession>
<dbReference type="AlphaFoldDB" id="A0A554LJ25"/>
<dbReference type="EMBL" id="VMGK01000011">
    <property type="protein sequence ID" value="TSC92885.1"/>
    <property type="molecule type" value="Genomic_DNA"/>
</dbReference>
<evidence type="ECO:0000256" key="2">
    <source>
        <dbReference type="PIRSR" id="PIRSR640198-2"/>
    </source>
</evidence>
<protein>
    <submittedName>
        <fullName evidence="5">Fic family protein</fullName>
    </submittedName>
</protein>
<dbReference type="Gene3D" id="1.10.3290.10">
    <property type="entry name" value="Fido-like domain"/>
    <property type="match status" value="1"/>
</dbReference>
<feature type="domain" description="Fido" evidence="4">
    <location>
        <begin position="110"/>
        <end position="259"/>
    </location>
</feature>
<gene>
    <name evidence="5" type="ORF">CEN89_403</name>
</gene>
<keyword evidence="2" id="KW-0547">Nucleotide-binding</keyword>
<dbReference type="Pfam" id="PF02661">
    <property type="entry name" value="Fic"/>
    <property type="match status" value="1"/>
</dbReference>
<evidence type="ECO:0000256" key="1">
    <source>
        <dbReference type="PIRSR" id="PIRSR640198-1"/>
    </source>
</evidence>
<dbReference type="InterPro" id="IPR036388">
    <property type="entry name" value="WH-like_DNA-bd_sf"/>
</dbReference>
<keyword evidence="2" id="KW-0067">ATP-binding</keyword>
<evidence type="ECO:0000313" key="6">
    <source>
        <dbReference type="Proteomes" id="UP000315689"/>
    </source>
</evidence>
<evidence type="ECO:0000256" key="3">
    <source>
        <dbReference type="PIRSR" id="PIRSR640198-3"/>
    </source>
</evidence>
<dbReference type="InterPro" id="IPR003812">
    <property type="entry name" value="Fido"/>
</dbReference>
<proteinExistence type="predicted"/>
<sequence>MSMAKLTIFQPHYTITPRLLANIKHIAELVSELNHSHFSKVVLLDFERRAREVSAHSSTSIEGNPLPLTEVKKIMKHAPEHVRDSEREVLNYNRALEHLNTLFQQGKNSFNLKLILDIQKIVMAGLIDKFRSSNLRQEPVFVNNPQTRQPIYFPPDHQDVPRLIDNLLMYVNENKAKLDPLIIAGIFHKQFVIIHPFIDGNGRTARLATKVLLAGMGLNTFNLFSFENYYNQNVTKYFQNVGLVGNYYDLEDMIDFTLWLEYFTDGIIDELLRVGGELAKSNSTPATKLQSYHHIVIDYIKKHGFIKDSDYALLTKRARPTRNLDFKKLIGLELIEKQDKGKATYYVLKNKP</sequence>
<comment type="caution">
    <text evidence="5">The sequence shown here is derived from an EMBL/GenBank/DDBJ whole genome shotgun (WGS) entry which is preliminary data.</text>
</comment>
<feature type="active site" evidence="1">
    <location>
        <position position="195"/>
    </location>
</feature>
<dbReference type="Gene3D" id="1.10.10.10">
    <property type="entry name" value="Winged helix-like DNA-binding domain superfamily/Winged helix DNA-binding domain"/>
    <property type="match status" value="1"/>
</dbReference>
<dbReference type="InterPro" id="IPR036597">
    <property type="entry name" value="Fido-like_dom_sf"/>
</dbReference>
<dbReference type="PROSITE" id="PS51459">
    <property type="entry name" value="FIDO"/>
    <property type="match status" value="1"/>
</dbReference>
<feature type="binding site" evidence="2">
    <location>
        <begin position="199"/>
        <end position="206"/>
    </location>
    <ligand>
        <name>ATP</name>
        <dbReference type="ChEBI" id="CHEBI:30616"/>
    </ligand>
</feature>
<dbReference type="GO" id="GO:0005524">
    <property type="term" value="F:ATP binding"/>
    <property type="evidence" value="ECO:0007669"/>
    <property type="project" value="UniProtKB-KW"/>
</dbReference>
<dbReference type="InterPro" id="IPR040198">
    <property type="entry name" value="Fido_containing"/>
</dbReference>
<evidence type="ECO:0000313" key="5">
    <source>
        <dbReference type="EMBL" id="TSC92885.1"/>
    </source>
</evidence>
<dbReference type="SUPFAM" id="SSF140931">
    <property type="entry name" value="Fic-like"/>
    <property type="match status" value="1"/>
</dbReference>
<dbReference type="Proteomes" id="UP000315689">
    <property type="component" value="Unassembled WGS sequence"/>
</dbReference>